<sequence>MMHLRQWRIWLLNVETGARGLRSIVEEVMRDVMFDVPSREEVTGVVLQKVLYYVKRNQVVTE</sequence>
<keyword evidence="1" id="KW-0067">ATP-binding</keyword>
<evidence type="ECO:0000313" key="2">
    <source>
        <dbReference type="Proteomes" id="UP000185473"/>
    </source>
</evidence>
<dbReference type="GO" id="GO:0008233">
    <property type="term" value="F:peptidase activity"/>
    <property type="evidence" value="ECO:0007669"/>
    <property type="project" value="UniProtKB-KW"/>
</dbReference>
<accession>A0A1L6RC15</accession>
<dbReference type="EMBL" id="CP014332">
    <property type="protein sequence ID" value="APS42094.1"/>
    <property type="molecule type" value="Genomic_DNA"/>
</dbReference>
<organism evidence="1 2">
    <name type="scientific">Weissella jogaejeotgali</name>
    <dbReference type="NCBI Taxonomy" id="1631871"/>
    <lineage>
        <taxon>Bacteria</taxon>
        <taxon>Bacillati</taxon>
        <taxon>Bacillota</taxon>
        <taxon>Bacilli</taxon>
        <taxon>Lactobacillales</taxon>
        <taxon>Lactobacillaceae</taxon>
        <taxon>Weissella</taxon>
    </lineage>
</organism>
<dbReference type="GO" id="GO:0006508">
    <property type="term" value="P:proteolysis"/>
    <property type="evidence" value="ECO:0007669"/>
    <property type="project" value="UniProtKB-KW"/>
</dbReference>
<dbReference type="Proteomes" id="UP000185473">
    <property type="component" value="Chromosome"/>
</dbReference>
<keyword evidence="1" id="KW-0645">Protease</keyword>
<evidence type="ECO:0000313" key="1">
    <source>
        <dbReference type="EMBL" id="APS42094.1"/>
    </source>
</evidence>
<keyword evidence="2" id="KW-1185">Reference proteome</keyword>
<keyword evidence="1" id="KW-0547">Nucleotide-binding</keyword>
<gene>
    <name evidence="1" type="ORF">FOL01_1235</name>
</gene>
<dbReference type="AlphaFoldDB" id="A0A1L6RC15"/>
<protein>
    <submittedName>
        <fullName evidence="1">ATP-dependent Clp protease ATP-binding subunit ClpX</fullName>
    </submittedName>
</protein>
<dbReference type="KEGG" id="wjo:FOL01_1235"/>
<dbReference type="STRING" id="1631871.FOL01_1235"/>
<dbReference type="Gene3D" id="1.10.8.60">
    <property type="match status" value="1"/>
</dbReference>
<dbReference type="GO" id="GO:0005524">
    <property type="term" value="F:ATP binding"/>
    <property type="evidence" value="ECO:0007669"/>
    <property type="project" value="UniProtKB-KW"/>
</dbReference>
<proteinExistence type="predicted"/>
<keyword evidence="1" id="KW-0378">Hydrolase</keyword>
<reference evidence="1 2" key="1">
    <citation type="submission" date="2016-02" db="EMBL/GenBank/DDBJ databases">
        <title>Complete Genome Sequence of Weissella jogaejeotgali FOL01.</title>
        <authorList>
            <person name="Lee J.-H."/>
            <person name="Ku H.-J."/>
        </authorList>
    </citation>
    <scope>NUCLEOTIDE SEQUENCE [LARGE SCALE GENOMIC DNA]</scope>
    <source>
        <strain evidence="1 2">FOL01</strain>
    </source>
</reference>
<name>A0A1L6RC15_9LACO</name>